<reference evidence="2 3" key="1">
    <citation type="journal article" date="2006" name="Science">
        <title>The genome of black cottonwood, Populus trichocarpa (Torr. &amp; Gray).</title>
        <authorList>
            <person name="Tuskan G.A."/>
            <person name="Difazio S."/>
            <person name="Jansson S."/>
            <person name="Bohlmann J."/>
            <person name="Grigoriev I."/>
            <person name="Hellsten U."/>
            <person name="Putnam N."/>
            <person name="Ralph S."/>
            <person name="Rombauts S."/>
            <person name="Salamov A."/>
            <person name="Schein J."/>
            <person name="Sterck L."/>
            <person name="Aerts A."/>
            <person name="Bhalerao R.R."/>
            <person name="Bhalerao R.P."/>
            <person name="Blaudez D."/>
            <person name="Boerjan W."/>
            <person name="Brun A."/>
            <person name="Brunner A."/>
            <person name="Busov V."/>
            <person name="Campbell M."/>
            <person name="Carlson J."/>
            <person name="Chalot M."/>
            <person name="Chapman J."/>
            <person name="Chen G.L."/>
            <person name="Cooper D."/>
            <person name="Coutinho P.M."/>
            <person name="Couturier J."/>
            <person name="Covert S."/>
            <person name="Cronk Q."/>
            <person name="Cunningham R."/>
            <person name="Davis J."/>
            <person name="Degroeve S."/>
            <person name="Dejardin A."/>
            <person name="Depamphilis C."/>
            <person name="Detter J."/>
            <person name="Dirks B."/>
            <person name="Dubchak I."/>
            <person name="Duplessis S."/>
            <person name="Ehlting J."/>
            <person name="Ellis B."/>
            <person name="Gendler K."/>
            <person name="Goodstein D."/>
            <person name="Gribskov M."/>
            <person name="Grimwood J."/>
            <person name="Groover A."/>
            <person name="Gunter L."/>
            <person name="Hamberger B."/>
            <person name="Heinze B."/>
            <person name="Helariutta Y."/>
            <person name="Henrissat B."/>
            <person name="Holligan D."/>
            <person name="Holt R."/>
            <person name="Huang W."/>
            <person name="Islam-Faridi N."/>
            <person name="Jones S."/>
            <person name="Jones-Rhoades M."/>
            <person name="Jorgensen R."/>
            <person name="Joshi C."/>
            <person name="Kangasjarvi J."/>
            <person name="Karlsson J."/>
            <person name="Kelleher C."/>
            <person name="Kirkpatrick R."/>
            <person name="Kirst M."/>
            <person name="Kohler A."/>
            <person name="Kalluri U."/>
            <person name="Larimer F."/>
            <person name="Leebens-Mack J."/>
            <person name="Leple J.C."/>
            <person name="Locascio P."/>
            <person name="Lou Y."/>
            <person name="Lucas S."/>
            <person name="Martin F."/>
            <person name="Montanini B."/>
            <person name="Napoli C."/>
            <person name="Nelson D.R."/>
            <person name="Nelson C."/>
            <person name="Nieminen K."/>
            <person name="Nilsson O."/>
            <person name="Pereda V."/>
            <person name="Peter G."/>
            <person name="Philippe R."/>
            <person name="Pilate G."/>
            <person name="Poliakov A."/>
            <person name="Razumovskaya J."/>
            <person name="Richardson P."/>
            <person name="Rinaldi C."/>
            <person name="Ritland K."/>
            <person name="Rouze P."/>
            <person name="Ryaboy D."/>
            <person name="Schmutz J."/>
            <person name="Schrader J."/>
            <person name="Segerman B."/>
            <person name="Shin H."/>
            <person name="Siddiqui A."/>
            <person name="Sterky F."/>
            <person name="Terry A."/>
            <person name="Tsai C.J."/>
            <person name="Uberbacher E."/>
            <person name="Unneberg P."/>
            <person name="Vahala J."/>
            <person name="Wall K."/>
            <person name="Wessler S."/>
            <person name="Yang G."/>
            <person name="Yin T."/>
            <person name="Douglas C."/>
            <person name="Marra M."/>
            <person name="Sandberg G."/>
            <person name="Van de Peer Y."/>
            <person name="Rokhsar D."/>
        </authorList>
    </citation>
    <scope>NUCLEOTIDE SEQUENCE [LARGE SCALE GENOMIC DNA]</scope>
    <source>
        <strain evidence="3">cv. Nisqually</strain>
    </source>
</reference>
<dbReference type="AlphaFoldDB" id="A0A2K2AEQ7"/>
<feature type="transmembrane region" description="Helical" evidence="1">
    <location>
        <begin position="61"/>
        <end position="81"/>
    </location>
</feature>
<dbReference type="Proteomes" id="UP000006729">
    <property type="component" value="Chromosome 5"/>
</dbReference>
<evidence type="ECO:0000313" key="3">
    <source>
        <dbReference type="Proteomes" id="UP000006729"/>
    </source>
</evidence>
<keyword evidence="1" id="KW-1133">Transmembrane helix</keyword>
<accession>A0A2K2AEQ7</accession>
<organism evidence="2 3">
    <name type="scientific">Populus trichocarpa</name>
    <name type="common">Western balsam poplar</name>
    <name type="synonym">Populus balsamifera subsp. trichocarpa</name>
    <dbReference type="NCBI Taxonomy" id="3694"/>
    <lineage>
        <taxon>Eukaryota</taxon>
        <taxon>Viridiplantae</taxon>
        <taxon>Streptophyta</taxon>
        <taxon>Embryophyta</taxon>
        <taxon>Tracheophyta</taxon>
        <taxon>Spermatophyta</taxon>
        <taxon>Magnoliopsida</taxon>
        <taxon>eudicotyledons</taxon>
        <taxon>Gunneridae</taxon>
        <taxon>Pentapetalae</taxon>
        <taxon>rosids</taxon>
        <taxon>fabids</taxon>
        <taxon>Malpighiales</taxon>
        <taxon>Salicaceae</taxon>
        <taxon>Saliceae</taxon>
        <taxon>Populus</taxon>
    </lineage>
</organism>
<keyword evidence="3" id="KW-1185">Reference proteome</keyword>
<proteinExistence type="predicted"/>
<protein>
    <submittedName>
        <fullName evidence="2">Uncharacterized protein</fullName>
    </submittedName>
</protein>
<keyword evidence="1" id="KW-0472">Membrane</keyword>
<sequence length="86" mass="10053">MRRLKESRPSLFASRNLSRSTLRLDISKSFFSLSDVLLVFYSSKQSYSSTRKRDISPNILWHKTLSSTMLTSILSIMAIWLKTRKH</sequence>
<evidence type="ECO:0000256" key="1">
    <source>
        <dbReference type="SAM" id="Phobius"/>
    </source>
</evidence>
<dbReference type="InParanoid" id="A0A2K2AEQ7"/>
<evidence type="ECO:0000313" key="2">
    <source>
        <dbReference type="EMBL" id="PNT36011.1"/>
    </source>
</evidence>
<name>A0A2K2AEQ7_POPTR</name>
<dbReference type="EMBL" id="CM009294">
    <property type="protein sequence ID" value="PNT36011.1"/>
    <property type="molecule type" value="Genomic_DNA"/>
</dbReference>
<gene>
    <name evidence="2" type="ORF">POPTR_005G103000</name>
</gene>
<keyword evidence="1" id="KW-0812">Transmembrane</keyword>